<dbReference type="InterPro" id="IPR047806">
    <property type="entry name" value="IHF_actinobact"/>
</dbReference>
<evidence type="ECO:0000313" key="2">
    <source>
        <dbReference type="EMBL" id="CAB4566850.1"/>
    </source>
</evidence>
<dbReference type="EMBL" id="CAEZTS010000007">
    <property type="protein sequence ID" value="CAB4566850.1"/>
    <property type="molecule type" value="Genomic_DNA"/>
</dbReference>
<dbReference type="GO" id="GO:0003676">
    <property type="term" value="F:nucleic acid binding"/>
    <property type="evidence" value="ECO:0007669"/>
    <property type="project" value="InterPro"/>
</dbReference>
<reference evidence="2" key="1">
    <citation type="submission" date="2020-05" db="EMBL/GenBank/DDBJ databases">
        <authorList>
            <person name="Chiriac C."/>
            <person name="Salcher M."/>
            <person name="Ghai R."/>
            <person name="Kavagutti S V."/>
        </authorList>
    </citation>
    <scope>NUCLEOTIDE SEQUENCE</scope>
</reference>
<dbReference type="Gene3D" id="1.10.8.50">
    <property type="match status" value="1"/>
</dbReference>
<evidence type="ECO:0000259" key="1">
    <source>
        <dbReference type="Pfam" id="PF22525"/>
    </source>
</evidence>
<dbReference type="InterPro" id="IPR055201">
    <property type="entry name" value="IHF-like_H2TH"/>
</dbReference>
<accession>A0A6J6DRD7</accession>
<protein>
    <submittedName>
        <fullName evidence="2">Unannotated protein</fullName>
    </submittedName>
</protein>
<dbReference type="AlphaFoldDB" id="A0A6J6DRD7"/>
<dbReference type="Pfam" id="PF22525">
    <property type="entry name" value="H2TH_5"/>
    <property type="match status" value="1"/>
</dbReference>
<sequence>MATPPQLTPEQRAAALAKAAEARAARAEIKVKLKQGTLTVADALASSDPNVGKLKVVSMLESLPGLGKVKARKIMEEVGIADNRKIQGLGAQQKKTLLEHLAK</sequence>
<proteinExistence type="predicted"/>
<dbReference type="NCBIfam" id="NF041260">
    <property type="entry name" value="actino_IHF"/>
    <property type="match status" value="1"/>
</dbReference>
<dbReference type="InterPro" id="IPR010979">
    <property type="entry name" value="Ribosomal_uS13-like_H2TH"/>
</dbReference>
<organism evidence="2">
    <name type="scientific">freshwater metagenome</name>
    <dbReference type="NCBI Taxonomy" id="449393"/>
    <lineage>
        <taxon>unclassified sequences</taxon>
        <taxon>metagenomes</taxon>
        <taxon>ecological metagenomes</taxon>
    </lineage>
</organism>
<dbReference type="SUPFAM" id="SSF46946">
    <property type="entry name" value="S13-like H2TH domain"/>
    <property type="match status" value="1"/>
</dbReference>
<name>A0A6J6DRD7_9ZZZZ</name>
<feature type="domain" description="Integration host factor-like helix-two turn-helix" evidence="1">
    <location>
        <begin position="33"/>
        <end position="100"/>
    </location>
</feature>
<gene>
    <name evidence="2" type="ORF">UFOPK1722_00130</name>
</gene>